<dbReference type="PANTHER" id="PTHR47968">
    <property type="entry name" value="CENTROMERE PROTEIN E"/>
    <property type="match status" value="1"/>
</dbReference>
<evidence type="ECO:0000256" key="1">
    <source>
        <dbReference type="ARBA" id="ARBA00004245"/>
    </source>
</evidence>
<comment type="caution">
    <text evidence="9">The sequence shown here is derived from an EMBL/GenBank/DDBJ whole genome shotgun (WGS) entry which is preliminary data.</text>
</comment>
<name>A0AAV2TSP9_CALDB</name>
<evidence type="ECO:0000256" key="2">
    <source>
        <dbReference type="ARBA" id="ARBA00022741"/>
    </source>
</evidence>
<organism evidence="9 10">
    <name type="scientific">Calicophoron daubneyi</name>
    <name type="common">Rumen fluke</name>
    <name type="synonym">Paramphistomum daubneyi</name>
    <dbReference type="NCBI Taxonomy" id="300641"/>
    <lineage>
        <taxon>Eukaryota</taxon>
        <taxon>Metazoa</taxon>
        <taxon>Spiralia</taxon>
        <taxon>Lophotrochozoa</taxon>
        <taxon>Platyhelminthes</taxon>
        <taxon>Trematoda</taxon>
        <taxon>Digenea</taxon>
        <taxon>Plagiorchiida</taxon>
        <taxon>Pronocephalata</taxon>
        <taxon>Paramphistomoidea</taxon>
        <taxon>Paramphistomidae</taxon>
        <taxon>Calicophoron</taxon>
    </lineage>
</organism>
<comment type="similarity">
    <text evidence="5 6">Belongs to the TRAFAC class myosin-kinesin ATPase superfamily. Kinesin family.</text>
</comment>
<evidence type="ECO:0000256" key="5">
    <source>
        <dbReference type="PROSITE-ProRule" id="PRU00283"/>
    </source>
</evidence>
<keyword evidence="4" id="KW-0206">Cytoskeleton</keyword>
<dbReference type="PANTHER" id="PTHR47968:SF67">
    <property type="entry name" value="KINESIN MOTOR DOMAIN-CONTAINING PROTEIN"/>
    <property type="match status" value="1"/>
</dbReference>
<dbReference type="Pfam" id="PF00225">
    <property type="entry name" value="Kinesin"/>
    <property type="match status" value="1"/>
</dbReference>
<reference evidence="9" key="1">
    <citation type="submission" date="2024-06" db="EMBL/GenBank/DDBJ databases">
        <authorList>
            <person name="Liu X."/>
            <person name="Lenzi L."/>
            <person name="Haldenby T S."/>
            <person name="Uol C."/>
        </authorList>
    </citation>
    <scope>NUCLEOTIDE SEQUENCE</scope>
</reference>
<comment type="subcellular location">
    <subcellularLocation>
        <location evidence="1">Cytoplasm</location>
        <location evidence="1">Cytoskeleton</location>
    </subcellularLocation>
</comment>
<keyword evidence="7" id="KW-0175">Coiled coil</keyword>
<dbReference type="PROSITE" id="PS00411">
    <property type="entry name" value="KINESIN_MOTOR_1"/>
    <property type="match status" value="1"/>
</dbReference>
<dbReference type="InterPro" id="IPR027417">
    <property type="entry name" value="P-loop_NTPase"/>
</dbReference>
<dbReference type="Gene3D" id="3.40.850.10">
    <property type="entry name" value="Kinesin motor domain"/>
    <property type="match status" value="1"/>
</dbReference>
<keyword evidence="2 6" id="KW-0547">Nucleotide-binding</keyword>
<dbReference type="GO" id="GO:0008017">
    <property type="term" value="F:microtubule binding"/>
    <property type="evidence" value="ECO:0007669"/>
    <property type="project" value="InterPro"/>
</dbReference>
<feature type="domain" description="Kinesin motor" evidence="8">
    <location>
        <begin position="1"/>
        <end position="268"/>
    </location>
</feature>
<evidence type="ECO:0000256" key="3">
    <source>
        <dbReference type="ARBA" id="ARBA00022840"/>
    </source>
</evidence>
<dbReference type="InterPro" id="IPR019821">
    <property type="entry name" value="Kinesin_motor_CS"/>
</dbReference>
<accession>A0AAV2TSP9</accession>
<evidence type="ECO:0000313" key="9">
    <source>
        <dbReference type="EMBL" id="CAL5139472.1"/>
    </source>
</evidence>
<keyword evidence="3 6" id="KW-0067">ATP-binding</keyword>
<dbReference type="GO" id="GO:0005874">
    <property type="term" value="C:microtubule"/>
    <property type="evidence" value="ECO:0007669"/>
    <property type="project" value="UniProtKB-KW"/>
</dbReference>
<dbReference type="AlphaFoldDB" id="A0AAV2TSP9"/>
<evidence type="ECO:0000313" key="10">
    <source>
        <dbReference type="Proteomes" id="UP001497525"/>
    </source>
</evidence>
<feature type="coiled-coil region" evidence="7">
    <location>
        <begin position="505"/>
        <end position="539"/>
    </location>
</feature>
<dbReference type="PRINTS" id="PR00380">
    <property type="entry name" value="KINESINHEAVY"/>
</dbReference>
<dbReference type="InterPro" id="IPR001752">
    <property type="entry name" value="Kinesin_motor_dom"/>
</dbReference>
<dbReference type="SUPFAM" id="SSF52540">
    <property type="entry name" value="P-loop containing nucleoside triphosphate hydrolases"/>
    <property type="match status" value="1"/>
</dbReference>
<proteinExistence type="inferred from homology"/>
<keyword evidence="6" id="KW-0493">Microtubule</keyword>
<dbReference type="GO" id="GO:0005524">
    <property type="term" value="F:ATP binding"/>
    <property type="evidence" value="ECO:0007669"/>
    <property type="project" value="UniProtKB-KW"/>
</dbReference>
<evidence type="ECO:0000256" key="6">
    <source>
        <dbReference type="RuleBase" id="RU000394"/>
    </source>
</evidence>
<dbReference type="InterPro" id="IPR036961">
    <property type="entry name" value="Kinesin_motor_dom_sf"/>
</dbReference>
<keyword evidence="6" id="KW-0505">Motor protein</keyword>
<dbReference type="SMART" id="SM00129">
    <property type="entry name" value="KISc"/>
    <property type="match status" value="1"/>
</dbReference>
<evidence type="ECO:0000256" key="7">
    <source>
        <dbReference type="SAM" id="Coils"/>
    </source>
</evidence>
<dbReference type="Pfam" id="PF23735">
    <property type="entry name" value="KIF9"/>
    <property type="match status" value="1"/>
</dbReference>
<evidence type="ECO:0000259" key="8">
    <source>
        <dbReference type="PROSITE" id="PS50067"/>
    </source>
</evidence>
<gene>
    <name evidence="9" type="ORF">CDAUBV1_LOCUS14506</name>
</gene>
<protein>
    <recommendedName>
        <fullName evidence="6">Kinesin-like protein</fullName>
    </recommendedName>
</protein>
<dbReference type="InterPro" id="IPR027640">
    <property type="entry name" value="Kinesin-like_fam"/>
</dbReference>
<keyword evidence="4" id="KW-0963">Cytoplasm</keyword>
<dbReference type="GO" id="GO:0007018">
    <property type="term" value="P:microtubule-based movement"/>
    <property type="evidence" value="ECO:0007669"/>
    <property type="project" value="InterPro"/>
</dbReference>
<dbReference type="PROSITE" id="PS50067">
    <property type="entry name" value="KINESIN_MOTOR_2"/>
    <property type="match status" value="1"/>
</dbReference>
<dbReference type="Proteomes" id="UP001497525">
    <property type="component" value="Unassembled WGS sequence"/>
</dbReference>
<dbReference type="GO" id="GO:0003777">
    <property type="term" value="F:microtubule motor activity"/>
    <property type="evidence" value="ECO:0007669"/>
    <property type="project" value="InterPro"/>
</dbReference>
<comment type="caution">
    <text evidence="5">Lacks conserved residue(s) required for the propagation of feature annotation.</text>
</comment>
<dbReference type="EMBL" id="CAXLJL010000601">
    <property type="protein sequence ID" value="CAL5139472.1"/>
    <property type="molecule type" value="Genomic_DNA"/>
</dbReference>
<dbReference type="InterPro" id="IPR056524">
    <property type="entry name" value="KIF6/9_C"/>
</dbReference>
<evidence type="ECO:0000256" key="4">
    <source>
        <dbReference type="ARBA" id="ARBA00023212"/>
    </source>
</evidence>
<sequence length="728" mass="82682">MHQKIIRFIIEKICIDFSLMIYLTSCLGRTRYLIRLPSRLWTKYSMDTTVPCSPTGRLAVGKPSQSQEGLKSTQIEVSYRGLLSTFSTILRRRVTLFEDTDAGTVHLKNLSIHSATNIDEALNLLFMGDTNRMIAETPMNEASTRSHCIFTMHIMAKRNGSSKLRRSKLHLVDLAGSERVHKSGIEGSTLTEAKYINLSLHYLEQVIIALADKQRTHVPYRNSMMTMVLRDSLGGNCLTSMVATCSVEQSNIQETISTCRFAQRVALIKNDVILNEEMDPRQIITKLKQEIERLKAELALATGTEHEEDLSDEEKERCQAIITNFLSGESKETQSGLPAQIFSDIRKIYYCFSVIRKTHSEMLTRAKNAVHVIPTPTLPPIPVTTKEAGQLREIVAQRDHEIQILVDLLKREKQKKTSDLVHGNDTNRTKGREIPLVETGHGCERVSVNGSLETITAAEQVSNWLEQQVKGRLLGSMSLGRAEAFEMFKSDYKARMQIDRQKDELRSHYAEAKALGKRMKEARDEAGVLQSQLASLLQAQGDHTDTALSSRQSDEIENVRCRLEQKRVEYCQIYEALKELRPKVEHLQYILEKAKVQLVRDFEEWWSGQCAQHGCETAENGLRPEAGRNTEEVKPIPLANQILHRKEKEMMLASNDSAKESDNYNFKRKQSLGSGLSTDMDTLSQSRAEAVPLTGDPVVDADILTFIRAREKIRLRQQQQIRSRRQEQ</sequence>